<accession>A0A2G9S4Y4</accession>
<dbReference type="PANTHER" id="PTHR23093:SF18">
    <property type="entry name" value="GLUTAMATE RICH 6"/>
    <property type="match status" value="1"/>
</dbReference>
<dbReference type="AlphaFoldDB" id="A0A2G9S4Y4"/>
<protein>
    <recommendedName>
        <fullName evidence="1">FAM194 C-terminal domain-containing protein</fullName>
    </recommendedName>
</protein>
<dbReference type="PANTHER" id="PTHR23093">
    <property type="entry name" value="SIMILAR TO CHROMOSOME 3 OPEN READING FRAME 20"/>
    <property type="match status" value="1"/>
</dbReference>
<evidence type="ECO:0000313" key="3">
    <source>
        <dbReference type="Proteomes" id="UP000228934"/>
    </source>
</evidence>
<dbReference type="Pfam" id="PF14977">
    <property type="entry name" value="FAM194"/>
    <property type="match status" value="1"/>
</dbReference>
<name>A0A2G9S4Y4_AQUCT</name>
<dbReference type="EMBL" id="KV926951">
    <property type="protein sequence ID" value="PIO35154.1"/>
    <property type="molecule type" value="Genomic_DNA"/>
</dbReference>
<feature type="domain" description="FAM194 C-terminal" evidence="1">
    <location>
        <begin position="2"/>
        <end position="132"/>
    </location>
</feature>
<evidence type="ECO:0000259" key="1">
    <source>
        <dbReference type="Pfam" id="PF14977"/>
    </source>
</evidence>
<reference evidence="3" key="1">
    <citation type="journal article" date="2017" name="Nat. Commun.">
        <title>The North American bullfrog draft genome provides insight into hormonal regulation of long noncoding RNA.</title>
        <authorList>
            <person name="Hammond S.A."/>
            <person name="Warren R.L."/>
            <person name="Vandervalk B.P."/>
            <person name="Kucuk E."/>
            <person name="Khan H."/>
            <person name="Gibb E.A."/>
            <person name="Pandoh P."/>
            <person name="Kirk H."/>
            <person name="Zhao Y."/>
            <person name="Jones M."/>
            <person name="Mungall A.J."/>
            <person name="Coope R."/>
            <person name="Pleasance S."/>
            <person name="Moore R.A."/>
            <person name="Holt R.A."/>
            <person name="Round J.M."/>
            <person name="Ohora S."/>
            <person name="Walle B.V."/>
            <person name="Veldhoen N."/>
            <person name="Helbing C.C."/>
            <person name="Birol I."/>
        </authorList>
    </citation>
    <scope>NUCLEOTIDE SEQUENCE [LARGE SCALE GENOMIC DNA]</scope>
</reference>
<keyword evidence="3" id="KW-1185">Reference proteome</keyword>
<organism evidence="2 3">
    <name type="scientific">Aquarana catesbeiana</name>
    <name type="common">American bullfrog</name>
    <name type="synonym">Rana catesbeiana</name>
    <dbReference type="NCBI Taxonomy" id="8400"/>
    <lineage>
        <taxon>Eukaryota</taxon>
        <taxon>Metazoa</taxon>
        <taxon>Chordata</taxon>
        <taxon>Craniata</taxon>
        <taxon>Vertebrata</taxon>
        <taxon>Euteleostomi</taxon>
        <taxon>Amphibia</taxon>
        <taxon>Batrachia</taxon>
        <taxon>Anura</taxon>
        <taxon>Neobatrachia</taxon>
        <taxon>Ranoidea</taxon>
        <taxon>Ranidae</taxon>
        <taxon>Aquarana</taxon>
    </lineage>
</organism>
<gene>
    <name evidence="2" type="ORF">AB205_0149900</name>
</gene>
<evidence type="ECO:0000313" key="2">
    <source>
        <dbReference type="EMBL" id="PIO35154.1"/>
    </source>
</evidence>
<sequence>MNINAVGGQYLDSAGRRVRRWHWKSSDSKQPCVQFKPIFISLNLRVGVRIIAQDKIYVSFLAMGKQAKFSVGRKELKKSQVEDIEMDKQSITTSLSTAEDELILFAIKIKFLSLLNKCYECLHSPSKKQWDRLKPPSFLVAQAQKLIHLCSVCDISTDVSSSVQDTLRNYVTS</sequence>
<dbReference type="OrthoDB" id="527209at2759"/>
<proteinExistence type="predicted"/>
<dbReference type="Proteomes" id="UP000228934">
    <property type="component" value="Unassembled WGS sequence"/>
</dbReference>
<dbReference type="InterPro" id="IPR029281">
    <property type="entry name" value="FAM194_C"/>
</dbReference>